<keyword evidence="1" id="KW-0812">Transmembrane</keyword>
<evidence type="ECO:0000313" key="2">
    <source>
        <dbReference type="EMBL" id="PHT31536.1"/>
    </source>
</evidence>
<gene>
    <name evidence="2" type="ORF">CQW23_27873</name>
</gene>
<keyword evidence="3" id="KW-1185">Reference proteome</keyword>
<comment type="caution">
    <text evidence="2">The sequence shown here is derived from an EMBL/GenBank/DDBJ whole genome shotgun (WGS) entry which is preliminary data.</text>
</comment>
<evidence type="ECO:0000256" key="1">
    <source>
        <dbReference type="SAM" id="Phobius"/>
    </source>
</evidence>
<name>A0A2G2VEZ7_CAPBA</name>
<proteinExistence type="predicted"/>
<dbReference type="Proteomes" id="UP000224567">
    <property type="component" value="Unassembled WGS sequence"/>
</dbReference>
<dbReference type="AlphaFoldDB" id="A0A2G2VEZ7"/>
<reference evidence="3" key="2">
    <citation type="journal article" date="2017" name="J. Anim. Genet.">
        <title>Multiple reference genome sequences of hot pepper reveal the massive evolution of plant disease resistance genes by retroduplication.</title>
        <authorList>
            <person name="Kim S."/>
            <person name="Park J."/>
            <person name="Yeom S.-I."/>
            <person name="Kim Y.-M."/>
            <person name="Seo E."/>
            <person name="Kim K.-T."/>
            <person name="Kim M.-S."/>
            <person name="Lee J.M."/>
            <person name="Cheong K."/>
            <person name="Shin H.-S."/>
            <person name="Kim S.-B."/>
            <person name="Han K."/>
            <person name="Lee J."/>
            <person name="Park M."/>
            <person name="Lee H.-A."/>
            <person name="Lee H.-Y."/>
            <person name="Lee Y."/>
            <person name="Oh S."/>
            <person name="Lee J.H."/>
            <person name="Choi E."/>
            <person name="Choi E."/>
            <person name="Lee S.E."/>
            <person name="Jeon J."/>
            <person name="Kim H."/>
            <person name="Choi G."/>
            <person name="Song H."/>
            <person name="Lee J."/>
            <person name="Lee S.-C."/>
            <person name="Kwon J.-K."/>
            <person name="Lee H.-Y."/>
            <person name="Koo N."/>
            <person name="Hong Y."/>
            <person name="Kim R.W."/>
            <person name="Kang W.-H."/>
            <person name="Huh J.H."/>
            <person name="Kang B.-C."/>
            <person name="Yang T.-J."/>
            <person name="Lee Y.-H."/>
            <person name="Bennetzen J.L."/>
            <person name="Choi D."/>
        </authorList>
    </citation>
    <scope>NUCLEOTIDE SEQUENCE [LARGE SCALE GENOMIC DNA]</scope>
    <source>
        <strain evidence="3">cv. PBC81</strain>
    </source>
</reference>
<feature type="transmembrane region" description="Helical" evidence="1">
    <location>
        <begin position="70"/>
        <end position="89"/>
    </location>
</feature>
<reference evidence="2 3" key="1">
    <citation type="journal article" date="2017" name="Genome Biol.">
        <title>New reference genome sequences of hot pepper reveal the massive evolution of plant disease-resistance genes by retroduplication.</title>
        <authorList>
            <person name="Kim S."/>
            <person name="Park J."/>
            <person name="Yeom S.I."/>
            <person name="Kim Y.M."/>
            <person name="Seo E."/>
            <person name="Kim K.T."/>
            <person name="Kim M.S."/>
            <person name="Lee J.M."/>
            <person name="Cheong K."/>
            <person name="Shin H.S."/>
            <person name="Kim S.B."/>
            <person name="Han K."/>
            <person name="Lee J."/>
            <person name="Park M."/>
            <person name="Lee H.A."/>
            <person name="Lee H.Y."/>
            <person name="Lee Y."/>
            <person name="Oh S."/>
            <person name="Lee J.H."/>
            <person name="Choi E."/>
            <person name="Choi E."/>
            <person name="Lee S.E."/>
            <person name="Jeon J."/>
            <person name="Kim H."/>
            <person name="Choi G."/>
            <person name="Song H."/>
            <person name="Lee J."/>
            <person name="Lee S.C."/>
            <person name="Kwon J.K."/>
            <person name="Lee H.Y."/>
            <person name="Koo N."/>
            <person name="Hong Y."/>
            <person name="Kim R.W."/>
            <person name="Kang W.H."/>
            <person name="Huh J.H."/>
            <person name="Kang B.C."/>
            <person name="Yang T.J."/>
            <person name="Lee Y.H."/>
            <person name="Bennetzen J.L."/>
            <person name="Choi D."/>
        </authorList>
    </citation>
    <scope>NUCLEOTIDE SEQUENCE [LARGE SCALE GENOMIC DNA]</scope>
    <source>
        <strain evidence="3">cv. PBC81</strain>
    </source>
</reference>
<dbReference type="STRING" id="33114.A0A2G2VEZ7"/>
<keyword evidence="1" id="KW-0472">Membrane</keyword>
<evidence type="ECO:0000313" key="3">
    <source>
        <dbReference type="Proteomes" id="UP000224567"/>
    </source>
</evidence>
<sequence length="95" mass="10810">MGFSIGSPWLDDGVDENVYLQPYNWCIFFMCSMYPWRGFPKWQLPGKRFESWTGIHPADRNILFRGLGLLMGRSGIASIVVVGGYVFAIDKVLSE</sequence>
<organism evidence="2 3">
    <name type="scientific">Capsicum baccatum</name>
    <name type="common">Peruvian pepper</name>
    <dbReference type="NCBI Taxonomy" id="33114"/>
    <lineage>
        <taxon>Eukaryota</taxon>
        <taxon>Viridiplantae</taxon>
        <taxon>Streptophyta</taxon>
        <taxon>Embryophyta</taxon>
        <taxon>Tracheophyta</taxon>
        <taxon>Spermatophyta</taxon>
        <taxon>Magnoliopsida</taxon>
        <taxon>eudicotyledons</taxon>
        <taxon>Gunneridae</taxon>
        <taxon>Pentapetalae</taxon>
        <taxon>asterids</taxon>
        <taxon>lamiids</taxon>
        <taxon>Solanales</taxon>
        <taxon>Solanaceae</taxon>
        <taxon>Solanoideae</taxon>
        <taxon>Capsiceae</taxon>
        <taxon>Capsicum</taxon>
    </lineage>
</organism>
<protein>
    <submittedName>
        <fullName evidence="2">Uncharacterized protein</fullName>
    </submittedName>
</protein>
<accession>A0A2G2VEZ7</accession>
<keyword evidence="1" id="KW-1133">Transmembrane helix</keyword>
<dbReference type="EMBL" id="MLFT02000012">
    <property type="protein sequence ID" value="PHT31536.1"/>
    <property type="molecule type" value="Genomic_DNA"/>
</dbReference>